<reference evidence="2" key="1">
    <citation type="journal article" date="2019" name="Int. J. Syst. Evol. Microbiol.">
        <title>The Global Catalogue of Microorganisms (GCM) 10K type strain sequencing project: providing services to taxonomists for standard genome sequencing and annotation.</title>
        <authorList>
            <consortium name="The Broad Institute Genomics Platform"/>
            <consortium name="The Broad Institute Genome Sequencing Center for Infectious Disease"/>
            <person name="Wu L."/>
            <person name="Ma J."/>
        </authorList>
    </citation>
    <scope>NUCLEOTIDE SEQUENCE [LARGE SCALE GENOMIC DNA]</scope>
    <source>
        <strain evidence="2">NBRC 101365</strain>
    </source>
</reference>
<sequence>MLSALLCFGLFDPPFPMVVLQWVGFLTLGKLLYFLIAYPLLGGSFVDPLEELFENARRK</sequence>
<evidence type="ECO:0000313" key="1">
    <source>
        <dbReference type="EMBL" id="GLS22281.1"/>
    </source>
</evidence>
<dbReference type="EMBL" id="BSPC01000059">
    <property type="protein sequence ID" value="GLS22281.1"/>
    <property type="molecule type" value="Genomic_DNA"/>
</dbReference>
<accession>A0ABQ6CVK0</accession>
<evidence type="ECO:0000313" key="2">
    <source>
        <dbReference type="Proteomes" id="UP001156882"/>
    </source>
</evidence>
<dbReference type="RefSeq" id="WP_284315253.1">
    <property type="nucleotide sequence ID" value="NZ_BSPC01000059.1"/>
</dbReference>
<name>A0ABQ6CVK0_9HYPH</name>
<protein>
    <submittedName>
        <fullName evidence="1">Uncharacterized protein</fullName>
    </submittedName>
</protein>
<dbReference type="Proteomes" id="UP001156882">
    <property type="component" value="Unassembled WGS sequence"/>
</dbReference>
<organism evidence="1 2">
    <name type="scientific">Labrys miyagiensis</name>
    <dbReference type="NCBI Taxonomy" id="346912"/>
    <lineage>
        <taxon>Bacteria</taxon>
        <taxon>Pseudomonadati</taxon>
        <taxon>Pseudomonadota</taxon>
        <taxon>Alphaproteobacteria</taxon>
        <taxon>Hyphomicrobiales</taxon>
        <taxon>Xanthobacteraceae</taxon>
        <taxon>Labrys</taxon>
    </lineage>
</organism>
<comment type="caution">
    <text evidence="1">The sequence shown here is derived from an EMBL/GenBank/DDBJ whole genome shotgun (WGS) entry which is preliminary data.</text>
</comment>
<proteinExistence type="predicted"/>
<keyword evidence="2" id="KW-1185">Reference proteome</keyword>
<gene>
    <name evidence="1" type="ORF">GCM10007874_52990</name>
</gene>